<evidence type="ECO:0000313" key="2">
    <source>
        <dbReference type="EMBL" id="TKA35086.1"/>
    </source>
</evidence>
<dbReference type="GO" id="GO:0034965">
    <property type="term" value="P:intronic box C/D snoRNA processing"/>
    <property type="evidence" value="ECO:0007669"/>
    <property type="project" value="TreeGrafter"/>
</dbReference>
<proteinExistence type="predicted"/>
<protein>
    <submittedName>
        <fullName evidence="2">Uncharacterized protein</fullName>
    </submittedName>
</protein>
<dbReference type="GO" id="GO:0005829">
    <property type="term" value="C:cytosol"/>
    <property type="evidence" value="ECO:0007669"/>
    <property type="project" value="TreeGrafter"/>
</dbReference>
<name>A0A4U0UJV6_9PEZI</name>
<dbReference type="GO" id="GO:0004526">
    <property type="term" value="F:ribonuclease P activity"/>
    <property type="evidence" value="ECO:0007669"/>
    <property type="project" value="TreeGrafter"/>
</dbReference>
<sequence length="218" mass="23737">MSGSLLSPLGEANSQHPRSKGKRSRKRKRQNPGSKTINLNPETTKSDPEDVKIPHESIRDHSSDSPKPDSHILIGFNAVTQHLETLSATSRQHPGLQCATFPSPPHISAVFLLRPLDELIYTHLPTLCYTASLAHPELPATRLVLLDESAESQIAKVVGLARVSVLAVVEPESESPDAVVPRLESLMAYVREHVEEVGAGWLADAVSAKWLSTKVDVT</sequence>
<dbReference type="GO" id="GO:0000172">
    <property type="term" value="C:ribonuclease MRP complex"/>
    <property type="evidence" value="ECO:0007669"/>
    <property type="project" value="TreeGrafter"/>
</dbReference>
<evidence type="ECO:0000313" key="3">
    <source>
        <dbReference type="Proteomes" id="UP000310066"/>
    </source>
</evidence>
<feature type="region of interest" description="Disordered" evidence="1">
    <location>
        <begin position="1"/>
        <end position="71"/>
    </location>
</feature>
<feature type="compositionally biased region" description="Basic and acidic residues" evidence="1">
    <location>
        <begin position="44"/>
        <end position="70"/>
    </location>
</feature>
<dbReference type="PANTHER" id="PTHR28272">
    <property type="entry name" value="RIBONUCLEASES P/MRP PROTEIN SUBUNIT POP3"/>
    <property type="match status" value="1"/>
</dbReference>
<organism evidence="2 3">
    <name type="scientific">Friedmanniomyces endolithicus</name>
    <dbReference type="NCBI Taxonomy" id="329885"/>
    <lineage>
        <taxon>Eukaryota</taxon>
        <taxon>Fungi</taxon>
        <taxon>Dikarya</taxon>
        <taxon>Ascomycota</taxon>
        <taxon>Pezizomycotina</taxon>
        <taxon>Dothideomycetes</taxon>
        <taxon>Dothideomycetidae</taxon>
        <taxon>Mycosphaerellales</taxon>
        <taxon>Teratosphaeriaceae</taxon>
        <taxon>Friedmanniomyces</taxon>
    </lineage>
</organism>
<dbReference type="Proteomes" id="UP000310066">
    <property type="component" value="Unassembled WGS sequence"/>
</dbReference>
<dbReference type="AlphaFoldDB" id="A0A4U0UJV6"/>
<dbReference type="EMBL" id="NAJP01000073">
    <property type="protein sequence ID" value="TKA35086.1"/>
    <property type="molecule type" value="Genomic_DNA"/>
</dbReference>
<dbReference type="GO" id="GO:0006364">
    <property type="term" value="P:rRNA processing"/>
    <property type="evidence" value="ECO:0007669"/>
    <property type="project" value="InterPro"/>
</dbReference>
<dbReference type="STRING" id="329885.A0A4U0UJV6"/>
<feature type="compositionally biased region" description="Basic residues" evidence="1">
    <location>
        <begin position="17"/>
        <end position="30"/>
    </location>
</feature>
<dbReference type="PANTHER" id="PTHR28272:SF1">
    <property type="entry name" value="RIBONUCLEASES P_MRP PROTEIN SUBUNIT POP3"/>
    <property type="match status" value="1"/>
</dbReference>
<reference evidence="2 3" key="1">
    <citation type="submission" date="2017-03" db="EMBL/GenBank/DDBJ databases">
        <title>Genomes of endolithic fungi from Antarctica.</title>
        <authorList>
            <person name="Coleine C."/>
            <person name="Masonjones S."/>
            <person name="Stajich J.E."/>
        </authorList>
    </citation>
    <scope>NUCLEOTIDE SEQUENCE [LARGE SCALE GENOMIC DNA]</scope>
    <source>
        <strain evidence="2 3">CCFEE 5311</strain>
    </source>
</reference>
<comment type="caution">
    <text evidence="2">The sequence shown here is derived from an EMBL/GenBank/DDBJ whole genome shotgun (WGS) entry which is preliminary data.</text>
</comment>
<accession>A0A4U0UJV6</accession>
<dbReference type="GO" id="GO:0005655">
    <property type="term" value="C:nucleolar ribonuclease P complex"/>
    <property type="evidence" value="ECO:0007669"/>
    <property type="project" value="TreeGrafter"/>
</dbReference>
<feature type="compositionally biased region" description="Polar residues" evidence="1">
    <location>
        <begin position="31"/>
        <end position="43"/>
    </location>
</feature>
<gene>
    <name evidence="2" type="ORF">B0A54_14595</name>
</gene>
<dbReference type="OrthoDB" id="20109at2759"/>
<dbReference type="InterPro" id="IPR013241">
    <property type="entry name" value="RNase_P_Pop3"/>
</dbReference>
<evidence type="ECO:0000256" key="1">
    <source>
        <dbReference type="SAM" id="MobiDB-lite"/>
    </source>
</evidence>
<dbReference type="GO" id="GO:0008033">
    <property type="term" value="P:tRNA processing"/>
    <property type="evidence" value="ECO:0007669"/>
    <property type="project" value="InterPro"/>
</dbReference>
<dbReference type="GO" id="GO:0000171">
    <property type="term" value="F:ribonuclease MRP activity"/>
    <property type="evidence" value="ECO:0007669"/>
    <property type="project" value="TreeGrafter"/>
</dbReference>
<dbReference type="Pfam" id="PF08228">
    <property type="entry name" value="RNase_P_pop3"/>
    <property type="match status" value="1"/>
</dbReference>